<comment type="caution">
    <text evidence="1">The sequence shown here is derived from an EMBL/GenBank/DDBJ whole genome shotgun (WGS) entry which is preliminary data.</text>
</comment>
<dbReference type="AlphaFoldDB" id="A0A848QQ89"/>
<gene>
    <name evidence="1" type="ORF">HKD42_12195</name>
</gene>
<evidence type="ECO:0000313" key="2">
    <source>
        <dbReference type="Proteomes" id="UP000561181"/>
    </source>
</evidence>
<protein>
    <submittedName>
        <fullName evidence="1">DUF2793 domain-containing protein</fullName>
    </submittedName>
</protein>
<name>A0A848QQ89_9SPHN</name>
<reference evidence="1 2" key="1">
    <citation type="submission" date="2020-04" db="EMBL/GenBank/DDBJ databases">
        <authorList>
            <person name="Liu A."/>
        </authorList>
    </citation>
    <scope>NUCLEOTIDE SEQUENCE [LARGE SCALE GENOMIC DNA]</scope>
    <source>
        <strain evidence="1 2">RZ02</strain>
    </source>
</reference>
<dbReference type="RefSeq" id="WP_170013714.1">
    <property type="nucleotide sequence ID" value="NZ_JABCRE010000003.1"/>
</dbReference>
<keyword evidence="2" id="KW-1185">Reference proteome</keyword>
<organism evidence="1 2">
    <name type="scientific">Pontixanthobacter rizhaonensis</name>
    <dbReference type="NCBI Taxonomy" id="2730337"/>
    <lineage>
        <taxon>Bacteria</taxon>
        <taxon>Pseudomonadati</taxon>
        <taxon>Pseudomonadota</taxon>
        <taxon>Alphaproteobacteria</taxon>
        <taxon>Sphingomonadales</taxon>
        <taxon>Erythrobacteraceae</taxon>
        <taxon>Pontixanthobacter</taxon>
    </lineage>
</organism>
<evidence type="ECO:0000313" key="1">
    <source>
        <dbReference type="EMBL" id="NMW32823.1"/>
    </source>
</evidence>
<dbReference type="EMBL" id="JABCRE010000003">
    <property type="protein sequence ID" value="NMW32823.1"/>
    <property type="molecule type" value="Genomic_DNA"/>
</dbReference>
<dbReference type="InterPro" id="IPR021251">
    <property type="entry name" value="DUF2793"/>
</dbReference>
<dbReference type="Pfam" id="PF10983">
    <property type="entry name" value="DUF2793"/>
    <property type="match status" value="1"/>
</dbReference>
<accession>A0A848QQ89</accession>
<proteinExistence type="predicted"/>
<dbReference type="Proteomes" id="UP000561181">
    <property type="component" value="Unassembled WGS sequence"/>
</dbReference>
<sequence>MTESTENMSNSGRFRLPFLFSGQAQKEFFINEALAKIDCLLHPVIGGILSAPPAQADDGDTWLVGPAPTGEWAGQDDSLAVYHAGTWQFIPPRFGLRVFDAGSNQPMHYTTSWTTAQAPQAPQSGANADIELRQAFTELIEGLKTLGIFGVT</sequence>